<dbReference type="PANTHER" id="PTHR30126">
    <property type="entry name" value="HTH-TYPE TRANSCRIPTIONAL REGULATOR"/>
    <property type="match status" value="1"/>
</dbReference>
<dbReference type="PROSITE" id="PS50931">
    <property type="entry name" value="HTH_LYSR"/>
    <property type="match status" value="1"/>
</dbReference>
<gene>
    <name evidence="6" type="ORF">V6X64_04325</name>
</gene>
<dbReference type="InterPro" id="IPR036388">
    <property type="entry name" value="WH-like_DNA-bd_sf"/>
</dbReference>
<dbReference type="InterPro" id="IPR000847">
    <property type="entry name" value="LysR_HTH_N"/>
</dbReference>
<dbReference type="Gene3D" id="3.40.190.10">
    <property type="entry name" value="Periplasmic binding protein-like II"/>
    <property type="match status" value="1"/>
</dbReference>
<keyword evidence="7" id="KW-1185">Reference proteome</keyword>
<feature type="domain" description="HTH lysR-type" evidence="5">
    <location>
        <begin position="13"/>
        <end position="70"/>
    </location>
</feature>
<protein>
    <submittedName>
        <fullName evidence="6">LysR family transcriptional regulator</fullName>
    </submittedName>
</protein>
<keyword evidence="2" id="KW-0805">Transcription regulation</keyword>
<evidence type="ECO:0000256" key="2">
    <source>
        <dbReference type="ARBA" id="ARBA00023015"/>
    </source>
</evidence>
<reference evidence="6 7" key="1">
    <citation type="submission" date="2024-02" db="EMBL/GenBank/DDBJ databases">
        <title>New especies of Spiribacter isolated from saline water.</title>
        <authorList>
            <person name="Leon M.J."/>
            <person name="De La Haba R."/>
            <person name="Sanchez-Porro C."/>
            <person name="Ventosa A."/>
        </authorList>
    </citation>
    <scope>NUCLEOTIDE SEQUENCE [LARGE SCALE GENOMIC DNA]</scope>
    <source>
        <strain evidence="7">ag22IC4-227</strain>
    </source>
</reference>
<accession>A0ABV3S8C8</accession>
<evidence type="ECO:0000259" key="5">
    <source>
        <dbReference type="PROSITE" id="PS50931"/>
    </source>
</evidence>
<evidence type="ECO:0000256" key="3">
    <source>
        <dbReference type="ARBA" id="ARBA00023125"/>
    </source>
</evidence>
<dbReference type="SUPFAM" id="SSF46785">
    <property type="entry name" value="Winged helix' DNA-binding domain"/>
    <property type="match status" value="1"/>
</dbReference>
<sequence length="304" mass="34120">MGSDPSLPNLTDFDLKLLRVFRAVVQAQGLAPAQETLGLSLSTISIKLKQLEERLGFTLCERGRKGFALTREGERIYESLGPLFDSILGFREVISDVRGNMSGDLYLGLVDALVTYDRLQFDEVLRRFADIAPDVRLHFNIGSPQDLSQGLVDNRYHLIITPVEPEHDSINADSLFMEVQSLYCGRDHALFEETDPEAIREALESAIFCDKNYKGPSMLGHHDSRVGPSVGHMESAAMLILSGRYVGYLPIHYAENWVRDGLMRELLPSEYAYATQFYLGMTASPASRMVEAFRRCMLETLACK</sequence>
<organism evidence="6 7">
    <name type="scientific">Spiribacter onubensis</name>
    <dbReference type="NCBI Taxonomy" id="3122420"/>
    <lineage>
        <taxon>Bacteria</taxon>
        <taxon>Pseudomonadati</taxon>
        <taxon>Pseudomonadota</taxon>
        <taxon>Gammaproteobacteria</taxon>
        <taxon>Chromatiales</taxon>
        <taxon>Ectothiorhodospiraceae</taxon>
        <taxon>Spiribacter</taxon>
    </lineage>
</organism>
<evidence type="ECO:0000313" key="6">
    <source>
        <dbReference type="EMBL" id="MEX0386225.1"/>
    </source>
</evidence>
<keyword evidence="3" id="KW-0238">DNA-binding</keyword>
<comment type="caution">
    <text evidence="6">The sequence shown here is derived from an EMBL/GenBank/DDBJ whole genome shotgun (WGS) entry which is preliminary data.</text>
</comment>
<keyword evidence="4" id="KW-0804">Transcription</keyword>
<dbReference type="InterPro" id="IPR036390">
    <property type="entry name" value="WH_DNA-bd_sf"/>
</dbReference>
<evidence type="ECO:0000256" key="4">
    <source>
        <dbReference type="ARBA" id="ARBA00023163"/>
    </source>
</evidence>
<dbReference type="EMBL" id="JBAKFJ010000001">
    <property type="protein sequence ID" value="MEX0386225.1"/>
    <property type="molecule type" value="Genomic_DNA"/>
</dbReference>
<name>A0ABV3S8C8_9GAMM</name>
<dbReference type="Gene3D" id="1.10.10.10">
    <property type="entry name" value="Winged helix-like DNA-binding domain superfamily/Winged helix DNA-binding domain"/>
    <property type="match status" value="1"/>
</dbReference>
<dbReference type="Pfam" id="PF03466">
    <property type="entry name" value="LysR_substrate"/>
    <property type="match status" value="1"/>
</dbReference>
<evidence type="ECO:0000256" key="1">
    <source>
        <dbReference type="ARBA" id="ARBA00009437"/>
    </source>
</evidence>
<dbReference type="PANTHER" id="PTHR30126:SF98">
    <property type="entry name" value="HTH-TYPE TRANSCRIPTIONAL ACTIVATOR BAUR"/>
    <property type="match status" value="1"/>
</dbReference>
<dbReference type="Proteomes" id="UP001556653">
    <property type="component" value="Unassembled WGS sequence"/>
</dbReference>
<evidence type="ECO:0000313" key="7">
    <source>
        <dbReference type="Proteomes" id="UP001556653"/>
    </source>
</evidence>
<dbReference type="RefSeq" id="WP_367966701.1">
    <property type="nucleotide sequence ID" value="NZ_JBAKFI010000001.1"/>
</dbReference>
<dbReference type="Pfam" id="PF00126">
    <property type="entry name" value="HTH_1"/>
    <property type="match status" value="1"/>
</dbReference>
<proteinExistence type="inferred from homology"/>
<dbReference type="CDD" id="cd05466">
    <property type="entry name" value="PBP2_LTTR_substrate"/>
    <property type="match status" value="1"/>
</dbReference>
<dbReference type="SUPFAM" id="SSF53850">
    <property type="entry name" value="Periplasmic binding protein-like II"/>
    <property type="match status" value="1"/>
</dbReference>
<comment type="similarity">
    <text evidence="1">Belongs to the LysR transcriptional regulatory family.</text>
</comment>
<dbReference type="InterPro" id="IPR005119">
    <property type="entry name" value="LysR_subst-bd"/>
</dbReference>